<name>A0A3R7BQM5_APHAT</name>
<accession>A0A3R7BQM5</accession>
<evidence type="ECO:0000313" key="5">
    <source>
        <dbReference type="Proteomes" id="UP000285712"/>
    </source>
</evidence>
<dbReference type="Proteomes" id="UP000285430">
    <property type="component" value="Unassembled WGS sequence"/>
</dbReference>
<evidence type="ECO:0000313" key="2">
    <source>
        <dbReference type="EMBL" id="RHY98859.1"/>
    </source>
</evidence>
<dbReference type="Proteomes" id="UP000285712">
    <property type="component" value="Unassembled WGS sequence"/>
</dbReference>
<dbReference type="AlphaFoldDB" id="A0A3R7BQM5"/>
<keyword evidence="1" id="KW-0812">Transmembrane</keyword>
<evidence type="ECO:0000313" key="3">
    <source>
        <dbReference type="EMBL" id="RHZ26526.1"/>
    </source>
</evidence>
<dbReference type="EMBL" id="QUTG01001732">
    <property type="protein sequence ID" value="RHY98859.1"/>
    <property type="molecule type" value="Genomic_DNA"/>
</dbReference>
<proteinExistence type="predicted"/>
<gene>
    <name evidence="2" type="ORF">DYB35_011979</name>
    <name evidence="3" type="ORF">DYB37_009978</name>
</gene>
<evidence type="ECO:0000256" key="1">
    <source>
        <dbReference type="SAM" id="Phobius"/>
    </source>
</evidence>
<dbReference type="VEuPathDB" id="FungiDB:H257_08768"/>
<comment type="caution">
    <text evidence="2">The sequence shown here is derived from an EMBL/GenBank/DDBJ whole genome shotgun (WGS) entry which is preliminary data.</text>
</comment>
<keyword evidence="1" id="KW-0472">Membrane</keyword>
<keyword evidence="1" id="KW-1133">Transmembrane helix</keyword>
<dbReference type="InterPro" id="IPR037176">
    <property type="entry name" value="Osmotin/thaumatin-like_sf"/>
</dbReference>
<feature type="transmembrane region" description="Helical" evidence="1">
    <location>
        <begin position="53"/>
        <end position="73"/>
    </location>
</feature>
<evidence type="ECO:0000313" key="4">
    <source>
        <dbReference type="Proteomes" id="UP000285430"/>
    </source>
</evidence>
<reference evidence="4 5" key="1">
    <citation type="submission" date="2018-08" db="EMBL/GenBank/DDBJ databases">
        <title>Aphanomyces genome sequencing and annotation.</title>
        <authorList>
            <person name="Minardi D."/>
            <person name="Oidtmann B."/>
            <person name="Van Der Giezen M."/>
            <person name="Studholme D.J."/>
        </authorList>
    </citation>
    <scope>NUCLEOTIDE SEQUENCE [LARGE SCALE GENOMIC DNA]</scope>
    <source>
        <strain evidence="3 4">Da</strain>
        <strain evidence="2 5">Sv</strain>
    </source>
</reference>
<sequence length="197" mass="20864">MTTTTTTDDAVTPVPPTAMSVWRETDWVPSRSMADKDTDEYEASFLQGKRKKILIVFAAALVVVGTAIGVIVATSTETADASQASGVSSSSTTIAPVSTPSKIAGGSGELLVGSTGGAVVSECGEGKSWEACSKGGTVKGFNVKLKVDVQYLANNHQYNCASIECTWERCPAAYLWPYDDIKTRNCNLDESFVATWC</sequence>
<dbReference type="EMBL" id="QUTH01002335">
    <property type="protein sequence ID" value="RHZ26526.1"/>
    <property type="molecule type" value="Genomic_DNA"/>
</dbReference>
<dbReference type="SUPFAM" id="SSF49870">
    <property type="entry name" value="Osmotin, thaumatin-like protein"/>
    <property type="match status" value="1"/>
</dbReference>
<protein>
    <submittedName>
        <fullName evidence="2">Uncharacterized protein</fullName>
    </submittedName>
</protein>
<organism evidence="2 5">
    <name type="scientific">Aphanomyces astaci</name>
    <name type="common">Crayfish plague agent</name>
    <dbReference type="NCBI Taxonomy" id="112090"/>
    <lineage>
        <taxon>Eukaryota</taxon>
        <taxon>Sar</taxon>
        <taxon>Stramenopiles</taxon>
        <taxon>Oomycota</taxon>
        <taxon>Saprolegniomycetes</taxon>
        <taxon>Saprolegniales</taxon>
        <taxon>Verrucalvaceae</taxon>
        <taxon>Aphanomyces</taxon>
    </lineage>
</organism>